<dbReference type="GO" id="GO:0006289">
    <property type="term" value="P:nucleotide-excision repair"/>
    <property type="evidence" value="ECO:0007669"/>
    <property type="project" value="TreeGrafter"/>
</dbReference>
<evidence type="ECO:0000256" key="2">
    <source>
        <dbReference type="ARBA" id="ARBA00005563"/>
    </source>
</evidence>
<dbReference type="GO" id="GO:0005730">
    <property type="term" value="C:nucleolus"/>
    <property type="evidence" value="ECO:0007669"/>
    <property type="project" value="InterPro"/>
</dbReference>
<keyword evidence="3" id="KW-0539">Nucleus</keyword>
<evidence type="ECO:0000256" key="3">
    <source>
        <dbReference type="ARBA" id="ARBA00023242"/>
    </source>
</evidence>
<dbReference type="GO" id="GO:0000724">
    <property type="term" value="P:double-strand break repair via homologous recombination"/>
    <property type="evidence" value="ECO:0007669"/>
    <property type="project" value="TreeGrafter"/>
</dbReference>
<gene>
    <name evidence="6" type="ORF">Plil01_000781900</name>
</gene>
<dbReference type="PANTHER" id="PTHR12900">
    <property type="entry name" value="MITOTIC AND DNA DAMAGE CHECKPOINT PROTEIN HUS1"/>
    <property type="match status" value="1"/>
</dbReference>
<dbReference type="Proteomes" id="UP001165083">
    <property type="component" value="Unassembled WGS sequence"/>
</dbReference>
<sequence length="355" mass="39345">MYPRVPALRSAAPQSLVAALPNSHPSPISLVACFFTWHELPVRSLTRQSLFSSNHVAAFLHLGVLAMRFRGTLAKDALAVLLDVAQSFARLSTQSSAKANCVFTLTPETLSIALKSGGAEELQSFARLQTARLFHDVVVQSRAENHIGFECDVRHFQQALTSGKDASAVMLRLLKRDGSNFLCLRTRAVDIDIVQSIPIEVLAMSTVEHYREPSVPAPQIAIEMPPLRALRSIVDRLKVMHKTMTVEASKTGTLILRIDTHPLTLQTLFAHLRYRDDLIDEDEEDQEEEERRRQQTSSSVTVDSKVLSKAILVDGQSTDSVLCCITENRAMVLHSILVDSFGSFTCYIPVLTPDL</sequence>
<comment type="caution">
    <text evidence="6">The sequence shown here is derived from an EMBL/GenBank/DDBJ whole genome shotgun (WGS) entry which is preliminary data.</text>
</comment>
<dbReference type="GO" id="GO:0030896">
    <property type="term" value="C:checkpoint clamp complex"/>
    <property type="evidence" value="ECO:0007669"/>
    <property type="project" value="InterPro"/>
</dbReference>
<dbReference type="Gene3D" id="3.70.10.10">
    <property type="match status" value="1"/>
</dbReference>
<dbReference type="EMBL" id="BSXW01000367">
    <property type="protein sequence ID" value="GMF20193.1"/>
    <property type="molecule type" value="Genomic_DNA"/>
</dbReference>
<evidence type="ECO:0000256" key="1">
    <source>
        <dbReference type="ARBA" id="ARBA00004123"/>
    </source>
</evidence>
<dbReference type="GO" id="GO:0033314">
    <property type="term" value="P:mitotic DNA replication checkpoint signaling"/>
    <property type="evidence" value="ECO:0007669"/>
    <property type="project" value="TreeGrafter"/>
</dbReference>
<organism evidence="6 7">
    <name type="scientific">Phytophthora lilii</name>
    <dbReference type="NCBI Taxonomy" id="2077276"/>
    <lineage>
        <taxon>Eukaryota</taxon>
        <taxon>Sar</taxon>
        <taxon>Stramenopiles</taxon>
        <taxon>Oomycota</taxon>
        <taxon>Peronosporomycetes</taxon>
        <taxon>Peronosporales</taxon>
        <taxon>Peronosporaceae</taxon>
        <taxon>Phytophthora</taxon>
    </lineage>
</organism>
<dbReference type="InterPro" id="IPR007150">
    <property type="entry name" value="HUS1/Mec3"/>
</dbReference>
<dbReference type="PANTHER" id="PTHR12900:SF0">
    <property type="entry name" value="CHECKPOINT PROTEIN"/>
    <property type="match status" value="1"/>
</dbReference>
<reference evidence="6" key="1">
    <citation type="submission" date="2023-04" db="EMBL/GenBank/DDBJ databases">
        <title>Phytophthora lilii NBRC 32176.</title>
        <authorList>
            <person name="Ichikawa N."/>
            <person name="Sato H."/>
            <person name="Tonouchi N."/>
        </authorList>
    </citation>
    <scope>NUCLEOTIDE SEQUENCE</scope>
    <source>
        <strain evidence="6">NBRC 32176</strain>
    </source>
</reference>
<proteinExistence type="inferred from homology"/>
<dbReference type="FunFam" id="3.70.10.10:FF:000019">
    <property type="entry name" value="Checkpoint protein"/>
    <property type="match status" value="1"/>
</dbReference>
<dbReference type="PIRSF" id="PIRSF011312">
    <property type="entry name" value="Cell_cycle_HUS1"/>
    <property type="match status" value="1"/>
</dbReference>
<dbReference type="OrthoDB" id="337750at2759"/>
<dbReference type="GO" id="GO:0044778">
    <property type="term" value="P:meiotic DNA integrity checkpoint signaling"/>
    <property type="evidence" value="ECO:0007669"/>
    <property type="project" value="TreeGrafter"/>
</dbReference>
<dbReference type="GO" id="GO:0035861">
    <property type="term" value="C:site of double-strand break"/>
    <property type="evidence" value="ECO:0007669"/>
    <property type="project" value="TreeGrafter"/>
</dbReference>
<dbReference type="GO" id="GO:0031573">
    <property type="term" value="P:mitotic intra-S DNA damage checkpoint signaling"/>
    <property type="evidence" value="ECO:0007669"/>
    <property type="project" value="TreeGrafter"/>
</dbReference>
<evidence type="ECO:0000256" key="5">
    <source>
        <dbReference type="SAM" id="MobiDB-lite"/>
    </source>
</evidence>
<name>A0A9W6TVN4_9STRA</name>
<evidence type="ECO:0000256" key="4">
    <source>
        <dbReference type="PIRNR" id="PIRNR011312"/>
    </source>
</evidence>
<comment type="similarity">
    <text evidence="2 4">Belongs to the HUS1 family.</text>
</comment>
<protein>
    <recommendedName>
        <fullName evidence="4">Checkpoint protein</fullName>
    </recommendedName>
</protein>
<dbReference type="GO" id="GO:0000723">
    <property type="term" value="P:telomere maintenance"/>
    <property type="evidence" value="ECO:0007669"/>
    <property type="project" value="TreeGrafter"/>
</dbReference>
<evidence type="ECO:0000313" key="7">
    <source>
        <dbReference type="Proteomes" id="UP001165083"/>
    </source>
</evidence>
<feature type="region of interest" description="Disordered" evidence="5">
    <location>
        <begin position="280"/>
        <end position="299"/>
    </location>
</feature>
<evidence type="ECO:0000313" key="6">
    <source>
        <dbReference type="EMBL" id="GMF20193.1"/>
    </source>
</evidence>
<dbReference type="PROSITE" id="PS51257">
    <property type="entry name" value="PROKAR_LIPOPROTEIN"/>
    <property type="match status" value="1"/>
</dbReference>
<keyword evidence="7" id="KW-1185">Reference proteome</keyword>
<accession>A0A9W6TVN4</accession>
<dbReference type="AlphaFoldDB" id="A0A9W6TVN4"/>
<comment type="subcellular location">
    <subcellularLocation>
        <location evidence="1">Nucleus</location>
    </subcellularLocation>
</comment>
<dbReference type="Pfam" id="PF04005">
    <property type="entry name" value="Hus1"/>
    <property type="match status" value="1"/>
</dbReference>
<dbReference type="InterPro" id="IPR016580">
    <property type="entry name" value="HUS1"/>
</dbReference>